<evidence type="ECO:0000256" key="9">
    <source>
        <dbReference type="ARBA" id="ARBA00023128"/>
    </source>
</evidence>
<dbReference type="InterPro" id="IPR009346">
    <property type="entry name" value="GRIM-19"/>
</dbReference>
<sequence>MSLPYRQDMPPSGGFESIKYKRNLPFRGPGGIVILAGVTGIVTYGFYQLGKGNIEKRELIRERAWSRIHLVPLLLAEGDRDTYRREQAALAREKEIMKDVKGWEPGQSVYNNARYRGVDSIVVL</sequence>
<gene>
    <name evidence="12" type="ORF">FIBSPDRAFT_789869</name>
</gene>
<comment type="subcellular location">
    <subcellularLocation>
        <location evidence="1 11">Mitochondrion inner membrane</location>
        <topology evidence="1 11">Single-pass membrane protein</topology>
        <orientation evidence="1 11">Matrix side</orientation>
    </subcellularLocation>
</comment>
<keyword evidence="3 11" id="KW-0813">Transport</keyword>
<keyword evidence="5 11" id="KW-0812">Transmembrane</keyword>
<reference evidence="12 13" key="1">
    <citation type="journal article" date="2016" name="Mol. Biol. Evol.">
        <title>Comparative Genomics of Early-Diverging Mushroom-Forming Fungi Provides Insights into the Origins of Lignocellulose Decay Capabilities.</title>
        <authorList>
            <person name="Nagy L.G."/>
            <person name="Riley R."/>
            <person name="Tritt A."/>
            <person name="Adam C."/>
            <person name="Daum C."/>
            <person name="Floudas D."/>
            <person name="Sun H."/>
            <person name="Yadav J.S."/>
            <person name="Pangilinan J."/>
            <person name="Larsson K.H."/>
            <person name="Matsuura K."/>
            <person name="Barry K."/>
            <person name="Labutti K."/>
            <person name="Kuo R."/>
            <person name="Ohm R.A."/>
            <person name="Bhattacharya S.S."/>
            <person name="Shirouzu T."/>
            <person name="Yoshinaga Y."/>
            <person name="Martin F.M."/>
            <person name="Grigoriev I.V."/>
            <person name="Hibbett D.S."/>
        </authorList>
    </citation>
    <scope>NUCLEOTIDE SEQUENCE [LARGE SCALE GENOMIC DNA]</scope>
    <source>
        <strain evidence="12 13">CBS 109695</strain>
    </source>
</reference>
<keyword evidence="9 11" id="KW-0496">Mitochondrion</keyword>
<dbReference type="AlphaFoldDB" id="A0A166IU18"/>
<keyword evidence="13" id="KW-1185">Reference proteome</keyword>
<organism evidence="12 13">
    <name type="scientific">Athelia psychrophila</name>
    <dbReference type="NCBI Taxonomy" id="1759441"/>
    <lineage>
        <taxon>Eukaryota</taxon>
        <taxon>Fungi</taxon>
        <taxon>Dikarya</taxon>
        <taxon>Basidiomycota</taxon>
        <taxon>Agaricomycotina</taxon>
        <taxon>Agaricomycetes</taxon>
        <taxon>Agaricomycetidae</taxon>
        <taxon>Atheliales</taxon>
        <taxon>Atheliaceae</taxon>
        <taxon>Athelia</taxon>
    </lineage>
</organism>
<proteinExistence type="inferred from homology"/>
<dbReference type="STRING" id="436010.A0A166IU18"/>
<accession>A0A166IU18</accession>
<evidence type="ECO:0000256" key="10">
    <source>
        <dbReference type="ARBA" id="ARBA00023136"/>
    </source>
</evidence>
<name>A0A166IU18_9AGAM</name>
<comment type="function">
    <text evidence="11">Complex I functions in the transfer of electrons from NADH to the respiratory chain. Accessory subunit of the mitochondrial membrane respiratory chain NADH dehydrogenase (Complex I), that is believed not to be involved in catalysis.</text>
</comment>
<keyword evidence="6 11" id="KW-0999">Mitochondrion inner membrane</keyword>
<evidence type="ECO:0000256" key="1">
    <source>
        <dbReference type="ARBA" id="ARBA00004298"/>
    </source>
</evidence>
<dbReference type="EMBL" id="KV417557">
    <property type="protein sequence ID" value="KZP20169.1"/>
    <property type="molecule type" value="Genomic_DNA"/>
</dbReference>
<protein>
    <recommendedName>
        <fullName evidence="11">NADH dehydrogenase [ubiquinone] 1 alpha subcomplex subunit 13</fullName>
    </recommendedName>
</protein>
<dbReference type="PANTHER" id="PTHR12966:SF0">
    <property type="entry name" value="NADH DEHYDROGENASE [UBIQUINONE] 1 ALPHA SUBCOMPLEX SUBUNIT 13"/>
    <property type="match status" value="1"/>
</dbReference>
<evidence type="ECO:0000256" key="4">
    <source>
        <dbReference type="ARBA" id="ARBA00022660"/>
    </source>
</evidence>
<evidence type="ECO:0000256" key="7">
    <source>
        <dbReference type="ARBA" id="ARBA00022982"/>
    </source>
</evidence>
<evidence type="ECO:0000256" key="3">
    <source>
        <dbReference type="ARBA" id="ARBA00022448"/>
    </source>
</evidence>
<evidence type="ECO:0000256" key="2">
    <source>
        <dbReference type="ARBA" id="ARBA00007312"/>
    </source>
</evidence>
<keyword evidence="8 11" id="KW-1133">Transmembrane helix</keyword>
<comment type="similarity">
    <text evidence="2 11">Belongs to the complex I NDUFA13 subunit family.</text>
</comment>
<dbReference type="Pfam" id="PF06212">
    <property type="entry name" value="GRIM-19"/>
    <property type="match status" value="1"/>
</dbReference>
<dbReference type="GO" id="GO:0005743">
    <property type="term" value="C:mitochondrial inner membrane"/>
    <property type="evidence" value="ECO:0007669"/>
    <property type="project" value="UniProtKB-SubCell"/>
</dbReference>
<evidence type="ECO:0000313" key="12">
    <source>
        <dbReference type="EMBL" id="KZP20169.1"/>
    </source>
</evidence>
<dbReference type="OrthoDB" id="3308at2759"/>
<keyword evidence="4 11" id="KW-0679">Respiratory chain</keyword>
<evidence type="ECO:0000256" key="8">
    <source>
        <dbReference type="ARBA" id="ARBA00022989"/>
    </source>
</evidence>
<dbReference type="GO" id="GO:0045271">
    <property type="term" value="C:respiratory chain complex I"/>
    <property type="evidence" value="ECO:0007669"/>
    <property type="project" value="UniProtKB-UniRule"/>
</dbReference>
<evidence type="ECO:0000313" key="13">
    <source>
        <dbReference type="Proteomes" id="UP000076532"/>
    </source>
</evidence>
<evidence type="ECO:0000256" key="5">
    <source>
        <dbReference type="ARBA" id="ARBA00022692"/>
    </source>
</evidence>
<keyword evidence="7 11" id="KW-0249">Electron transport</keyword>
<dbReference type="PANTHER" id="PTHR12966">
    <property type="entry name" value="NADH DEHYDROGENASE UBIQUINONE 1 ALPHA SUBCOMPLEX SUBUNIT 13"/>
    <property type="match status" value="1"/>
</dbReference>
<keyword evidence="10 11" id="KW-0472">Membrane</keyword>
<feature type="transmembrane region" description="Helical" evidence="11">
    <location>
        <begin position="29"/>
        <end position="47"/>
    </location>
</feature>
<evidence type="ECO:0000256" key="6">
    <source>
        <dbReference type="ARBA" id="ARBA00022792"/>
    </source>
</evidence>
<evidence type="ECO:0000256" key="11">
    <source>
        <dbReference type="RuleBase" id="RU368034"/>
    </source>
</evidence>
<dbReference type="Proteomes" id="UP000076532">
    <property type="component" value="Unassembled WGS sequence"/>
</dbReference>